<evidence type="ECO:0000313" key="2">
    <source>
        <dbReference type="Proteomes" id="UP000295735"/>
    </source>
</evidence>
<sequence length="357" mass="42191">MRKIAEIKSYLNQSEYSKPYLSCDDQLVLLEDRGLIIQDKVFALEQLKTISYYSLINAYYDIYRSEGDAFYKPGTTFMDFYICYKFDTRLKNTLFKYIILIEQSLKTNLSAVVAKYYGVQQPTEKFRDQHGKEKYDRKDTYLDTKLYDQHKPKRGGILNDVSKTLNLKYNDSINHYLKNHNHVPPWIIILPHNFGQTIKWFSILQKEHREEVTLNMTSLKNYSPGQNEININQLNVNLFNLLREFRNRIAHGQRFYSYRSTEHEARISQSDFNQLLGYPFITDLDYKQGIGKNDLYALFIVVLLFTKSLNIRTNLINELIDIHRGMENESTVNLFQKIGITPQHLEQLKTLNSILEK</sequence>
<dbReference type="InterPro" id="IPR011664">
    <property type="entry name" value="Abi_system_AbiD/AbiF-like"/>
</dbReference>
<gene>
    <name evidence="1" type="ORF">ERX35_005205</name>
</gene>
<protein>
    <submittedName>
        <fullName evidence="1">Abi family protein</fullName>
    </submittedName>
</protein>
<dbReference type="Proteomes" id="UP000295735">
    <property type="component" value="Unassembled WGS sequence"/>
</dbReference>
<dbReference type="EMBL" id="SCWC02000003">
    <property type="protein sequence ID" value="KAA1039477.1"/>
    <property type="molecule type" value="Genomic_DNA"/>
</dbReference>
<dbReference type="RefSeq" id="WP_149458873.1">
    <property type="nucleotide sequence ID" value="NZ_SCWC02000003.1"/>
</dbReference>
<name>A0ABQ6R8K3_9STAP</name>
<evidence type="ECO:0000313" key="1">
    <source>
        <dbReference type="EMBL" id="KAA1039477.1"/>
    </source>
</evidence>
<proteinExistence type="predicted"/>
<comment type="caution">
    <text evidence="1">The sequence shown here is derived from an EMBL/GenBank/DDBJ whole genome shotgun (WGS) entry which is preliminary data.</text>
</comment>
<dbReference type="Pfam" id="PF07751">
    <property type="entry name" value="Abi_2"/>
    <property type="match status" value="1"/>
</dbReference>
<accession>A0ABQ6R8K3</accession>
<organism evidence="1 2">
    <name type="scientific">Macrococcus equipercicus</name>
    <dbReference type="NCBI Taxonomy" id="69967"/>
    <lineage>
        <taxon>Bacteria</taxon>
        <taxon>Bacillati</taxon>
        <taxon>Bacillota</taxon>
        <taxon>Bacilli</taxon>
        <taxon>Bacillales</taxon>
        <taxon>Staphylococcaceae</taxon>
        <taxon>Macrococcus</taxon>
    </lineage>
</organism>
<keyword evidence="2" id="KW-1185">Reference proteome</keyword>
<reference evidence="1 2" key="1">
    <citation type="submission" date="2019-09" db="EMBL/GenBank/DDBJ databases">
        <authorList>
            <person name="Mazhar S."/>
            <person name="Altermann E."/>
            <person name="Hill C."/>
            <person name="Mcauliffe O."/>
        </authorList>
    </citation>
    <scope>NUCLEOTIDE SEQUENCE [LARGE SCALE GENOMIC DNA]</scope>
    <source>
        <strain evidence="1 2">ATCC 51831</strain>
    </source>
</reference>